<evidence type="ECO:0000256" key="4">
    <source>
        <dbReference type="ARBA" id="ARBA00022692"/>
    </source>
</evidence>
<feature type="signal peptide" evidence="8">
    <location>
        <begin position="1"/>
        <end position="19"/>
    </location>
</feature>
<feature type="chain" id="PRO_5031434377" evidence="8">
    <location>
        <begin position="20"/>
        <end position="599"/>
    </location>
</feature>
<name>A0A7W8ZP87_9SPHI</name>
<proteinExistence type="inferred from homology"/>
<dbReference type="Pfam" id="PF21082">
    <property type="entry name" value="MS_channel_3rd"/>
    <property type="match status" value="1"/>
</dbReference>
<evidence type="ECO:0000256" key="1">
    <source>
        <dbReference type="ARBA" id="ARBA00004651"/>
    </source>
</evidence>
<evidence type="ECO:0000259" key="11">
    <source>
        <dbReference type="Pfam" id="PF21088"/>
    </source>
</evidence>
<evidence type="ECO:0000313" key="13">
    <source>
        <dbReference type="Proteomes" id="UP000537204"/>
    </source>
</evidence>
<dbReference type="SUPFAM" id="SSF82689">
    <property type="entry name" value="Mechanosensitive channel protein MscS (YggB), C-terminal domain"/>
    <property type="match status" value="1"/>
</dbReference>
<dbReference type="InterPro" id="IPR006685">
    <property type="entry name" value="MscS_channel_2nd"/>
</dbReference>
<evidence type="ECO:0000256" key="5">
    <source>
        <dbReference type="ARBA" id="ARBA00022989"/>
    </source>
</evidence>
<dbReference type="AlphaFoldDB" id="A0A7W8ZP87"/>
<dbReference type="GO" id="GO:0005886">
    <property type="term" value="C:plasma membrane"/>
    <property type="evidence" value="ECO:0007669"/>
    <property type="project" value="UniProtKB-SubCell"/>
</dbReference>
<keyword evidence="3" id="KW-1003">Cell membrane</keyword>
<keyword evidence="6 7" id="KW-0472">Membrane</keyword>
<evidence type="ECO:0000313" key="12">
    <source>
        <dbReference type="EMBL" id="MBB5637662.1"/>
    </source>
</evidence>
<dbReference type="GO" id="GO:0008381">
    <property type="term" value="F:mechanosensitive monoatomic ion channel activity"/>
    <property type="evidence" value="ECO:0007669"/>
    <property type="project" value="InterPro"/>
</dbReference>
<feature type="transmembrane region" description="Helical" evidence="7">
    <location>
        <begin position="375"/>
        <end position="393"/>
    </location>
</feature>
<dbReference type="InterPro" id="IPR049278">
    <property type="entry name" value="MS_channel_C"/>
</dbReference>
<dbReference type="RefSeq" id="WP_183883512.1">
    <property type="nucleotide sequence ID" value="NZ_JACHCE010000005.1"/>
</dbReference>
<evidence type="ECO:0000259" key="10">
    <source>
        <dbReference type="Pfam" id="PF21082"/>
    </source>
</evidence>
<dbReference type="InterPro" id="IPR045275">
    <property type="entry name" value="MscS_archaea/bacteria_type"/>
</dbReference>
<dbReference type="InterPro" id="IPR010920">
    <property type="entry name" value="LSM_dom_sf"/>
</dbReference>
<reference evidence="12 13" key="1">
    <citation type="submission" date="2020-08" db="EMBL/GenBank/DDBJ databases">
        <title>Genomic Encyclopedia of Type Strains, Phase IV (KMG-V): Genome sequencing to study the core and pangenomes of soil and plant-associated prokaryotes.</title>
        <authorList>
            <person name="Whitman W."/>
        </authorList>
    </citation>
    <scope>NUCLEOTIDE SEQUENCE [LARGE SCALE GENOMIC DNA]</scope>
    <source>
        <strain evidence="12 13">S3M1</strain>
    </source>
</reference>
<dbReference type="Gene3D" id="2.30.30.60">
    <property type="match status" value="1"/>
</dbReference>
<feature type="domain" description="Mechanosensitive ion channel MscS" evidence="9">
    <location>
        <begin position="419"/>
        <end position="483"/>
    </location>
</feature>
<evidence type="ECO:0000256" key="7">
    <source>
        <dbReference type="SAM" id="Phobius"/>
    </source>
</evidence>
<feature type="domain" description="Mechanosensitive ion channel transmembrane helices 2/3" evidence="11">
    <location>
        <begin position="374"/>
        <end position="415"/>
    </location>
</feature>
<feature type="transmembrane region" description="Helical" evidence="7">
    <location>
        <begin position="277"/>
        <end position="298"/>
    </location>
</feature>
<accession>A0A7W8ZP87</accession>
<dbReference type="Pfam" id="PF00924">
    <property type="entry name" value="MS_channel_2nd"/>
    <property type="match status" value="1"/>
</dbReference>
<dbReference type="Proteomes" id="UP000537204">
    <property type="component" value="Unassembled WGS sequence"/>
</dbReference>
<evidence type="ECO:0000256" key="3">
    <source>
        <dbReference type="ARBA" id="ARBA00022475"/>
    </source>
</evidence>
<keyword evidence="5 7" id="KW-1133">Transmembrane helix</keyword>
<evidence type="ECO:0000256" key="2">
    <source>
        <dbReference type="ARBA" id="ARBA00008017"/>
    </source>
</evidence>
<dbReference type="PANTHER" id="PTHR30221">
    <property type="entry name" value="SMALL-CONDUCTANCE MECHANOSENSITIVE CHANNEL"/>
    <property type="match status" value="1"/>
</dbReference>
<dbReference type="InterPro" id="IPR049142">
    <property type="entry name" value="MS_channel_1st"/>
</dbReference>
<organism evidence="12 13">
    <name type="scientific">Pedobacter cryoconitis</name>
    <dbReference type="NCBI Taxonomy" id="188932"/>
    <lineage>
        <taxon>Bacteria</taxon>
        <taxon>Pseudomonadati</taxon>
        <taxon>Bacteroidota</taxon>
        <taxon>Sphingobacteriia</taxon>
        <taxon>Sphingobacteriales</taxon>
        <taxon>Sphingobacteriaceae</taxon>
        <taxon>Pedobacter</taxon>
    </lineage>
</organism>
<dbReference type="Gene3D" id="3.30.70.100">
    <property type="match status" value="1"/>
</dbReference>
<feature type="transmembrane region" description="Helical" evidence="7">
    <location>
        <begin position="215"/>
        <end position="236"/>
    </location>
</feature>
<keyword evidence="8" id="KW-0732">Signal</keyword>
<sequence>MIRIKLFLFIIALSFSTHAQNIQDTAKKDQQNINEALLLKDQQQQKIDSLVKIQLKNELQSAAGNSKKTTELENKLRQIAISDSLRKIHQLEKIQVLKKNAKGYPVILNTDTLFYIYVRTGSFNAMERADAISKKVEKLYEDPFYKADSLVISPNEDSYDLVYKNNDILMSVANLDGLWFAKSNEALAKEYLQTIKQSIDAERKANSLVNWLKRIGLVLLIIVLLTVIISIINFLFKRTASFLSSKRESYLNVLKIKNIKIFTPEHFEKALLRLNNIIRIAVIILIIYLSLPLLFSIFPETEAWTGTLLGWILSPMKAALNAVAHYLPNLFTVIVIYLIFKYAIRGIKYFFYEIKLGEIQLRGFHADWAIPTFNILKFVLYAFMLILIFPYLPGSGSPAFQGVSVFLGILISLGSSSAITNIVAGLVITYMRPFRIGDRVKIGDVTGDVLEKTMLVTRIKTIKNEDITVPNSMVLSSSTINYSSHTKKESQGLIVHQTLTLGYDIPYKDIYDMLTRAALKTEYILEDPKPFVLQTSLDDFYISYQINAYTKEANKQAAIYSKMFENIQNEFNAAGIEIMSPHYRATRDGSAPAMPPATK</sequence>
<protein>
    <submittedName>
        <fullName evidence="12">Small-conductance mechanosensitive channel</fullName>
    </submittedName>
</protein>
<feature type="transmembrane region" description="Helical" evidence="7">
    <location>
        <begin position="405"/>
        <end position="431"/>
    </location>
</feature>
<evidence type="ECO:0000259" key="9">
    <source>
        <dbReference type="Pfam" id="PF00924"/>
    </source>
</evidence>
<dbReference type="InterPro" id="IPR011066">
    <property type="entry name" value="MscS_channel_C_sf"/>
</dbReference>
<comment type="similarity">
    <text evidence="2">Belongs to the MscS (TC 1.A.23) family.</text>
</comment>
<evidence type="ECO:0000256" key="8">
    <source>
        <dbReference type="SAM" id="SignalP"/>
    </source>
</evidence>
<comment type="caution">
    <text evidence="12">The sequence shown here is derived from an EMBL/GenBank/DDBJ whole genome shotgun (WGS) entry which is preliminary data.</text>
</comment>
<dbReference type="EMBL" id="JACHCE010000005">
    <property type="protein sequence ID" value="MBB5637662.1"/>
    <property type="molecule type" value="Genomic_DNA"/>
</dbReference>
<comment type="subcellular location">
    <subcellularLocation>
        <location evidence="1">Cell membrane</location>
        <topology evidence="1">Multi-pass membrane protein</topology>
    </subcellularLocation>
</comment>
<feature type="transmembrane region" description="Helical" evidence="7">
    <location>
        <begin position="318"/>
        <end position="340"/>
    </location>
</feature>
<dbReference type="Pfam" id="PF21088">
    <property type="entry name" value="MS_channel_1st"/>
    <property type="match status" value="1"/>
</dbReference>
<evidence type="ECO:0000256" key="6">
    <source>
        <dbReference type="ARBA" id="ARBA00023136"/>
    </source>
</evidence>
<dbReference type="PANTHER" id="PTHR30221:SF18">
    <property type="entry name" value="SLL0590 PROTEIN"/>
    <property type="match status" value="1"/>
</dbReference>
<dbReference type="InterPro" id="IPR023408">
    <property type="entry name" value="MscS_beta-dom_sf"/>
</dbReference>
<feature type="domain" description="Mechanosensitive ion channel MscS C-terminal" evidence="10">
    <location>
        <begin position="503"/>
        <end position="578"/>
    </location>
</feature>
<dbReference type="SUPFAM" id="SSF50182">
    <property type="entry name" value="Sm-like ribonucleoproteins"/>
    <property type="match status" value="1"/>
</dbReference>
<keyword evidence="4 7" id="KW-0812">Transmembrane</keyword>
<gene>
    <name evidence="12" type="ORF">HDE68_003577</name>
</gene>